<accession>A0ABS1G7V1</accession>
<evidence type="ECO:0000313" key="2">
    <source>
        <dbReference type="Proteomes" id="UP000633035"/>
    </source>
</evidence>
<dbReference type="RefSeq" id="WP_200289187.1">
    <property type="nucleotide sequence ID" value="NZ_JAENOF010000018.1"/>
</dbReference>
<dbReference type="EMBL" id="JAENOF010000018">
    <property type="protein sequence ID" value="MBK1962948.1"/>
    <property type="molecule type" value="Genomic_DNA"/>
</dbReference>
<sequence length="295" mass="33748">MNSTNYMLFEEERLHQFVANVGHHFTNDFKEAMFLWPDGSLTSTSEIGVSGDDYNIVQGYFNYLGRDEISDLSRQELFEVAASTVGTVFISPEEQKIMMTENQTLTRAQQEVIENSSYQIDYFSEGISQDQGLKKLGLDELTMSSTEYILFDEEKLQQFVYDTGHHFTDDADEAMFLWPNGRMTSSFEQGHRDDHNSISSYFEFLDIDEIYNLPRNEMLEVAVSTSGVIMMVPETNVALLAKNQTMTNEQEEVLKNSTHAIGYFSNGITQETALEKLNLDPSQQEYSKQHTGITR</sequence>
<keyword evidence="2" id="KW-1185">Reference proteome</keyword>
<gene>
    <name evidence="1" type="ORF">JI642_12650</name>
</gene>
<evidence type="ECO:0000313" key="1">
    <source>
        <dbReference type="EMBL" id="MBK1962948.1"/>
    </source>
</evidence>
<protein>
    <submittedName>
        <fullName evidence="1">Uncharacterized protein</fullName>
    </submittedName>
</protein>
<comment type="caution">
    <text evidence="1">The sequence shown here is derived from an EMBL/GenBank/DDBJ whole genome shotgun (WGS) entry which is preliminary data.</text>
</comment>
<dbReference type="Proteomes" id="UP000633035">
    <property type="component" value="Unassembled WGS sequence"/>
</dbReference>
<reference evidence="1 2" key="1">
    <citation type="submission" date="2021-01" db="EMBL/GenBank/DDBJ databases">
        <title>Listeria ivanovii strains from Norway.</title>
        <authorList>
            <person name="Fagerlund A."/>
        </authorList>
    </citation>
    <scope>NUCLEOTIDE SEQUENCE [LARGE SCALE GENOMIC DNA]</scope>
    <source>
        <strain evidence="1 2">MF6989</strain>
    </source>
</reference>
<name>A0ABS1G7V1_LISIV</name>
<proteinExistence type="predicted"/>
<organism evidence="1 2">
    <name type="scientific">Listeria ivanovii subsp. londoniensis</name>
    <dbReference type="NCBI Taxonomy" id="202752"/>
    <lineage>
        <taxon>Bacteria</taxon>
        <taxon>Bacillati</taxon>
        <taxon>Bacillota</taxon>
        <taxon>Bacilli</taxon>
        <taxon>Bacillales</taxon>
        <taxon>Listeriaceae</taxon>
        <taxon>Listeria</taxon>
    </lineage>
</organism>